<dbReference type="EMBL" id="JACJVO010000042">
    <property type="protein sequence ID" value="MBB6735094.1"/>
    <property type="molecule type" value="Genomic_DNA"/>
</dbReference>
<dbReference type="SUPFAM" id="SSF53850">
    <property type="entry name" value="Periplasmic binding protein-like II"/>
    <property type="match status" value="1"/>
</dbReference>
<protein>
    <submittedName>
        <fullName evidence="5">Phosphate/phosphite/phosphonate ABC transporter substrate-binding protein</fullName>
    </submittedName>
</protein>
<comment type="caution">
    <text evidence="5">The sequence shown here is derived from an EMBL/GenBank/DDBJ whole genome shotgun (WGS) entry which is preliminary data.</text>
</comment>
<dbReference type="InterPro" id="IPR005770">
    <property type="entry name" value="PhnD"/>
</dbReference>
<dbReference type="PANTHER" id="PTHR35841:SF1">
    <property type="entry name" value="PHOSPHONATES-BINDING PERIPLASMIC PROTEIN"/>
    <property type="match status" value="1"/>
</dbReference>
<evidence type="ECO:0000313" key="5">
    <source>
        <dbReference type="EMBL" id="MBB6735094.1"/>
    </source>
</evidence>
<dbReference type="PROSITE" id="PS51257">
    <property type="entry name" value="PROKAR_LIPOPROTEIN"/>
    <property type="match status" value="1"/>
</dbReference>
<dbReference type="Gene3D" id="3.40.190.10">
    <property type="entry name" value="Periplasmic binding protein-like II"/>
    <property type="match status" value="2"/>
</dbReference>
<dbReference type="AlphaFoldDB" id="A0A7X0SS56"/>
<reference evidence="5 6" key="1">
    <citation type="submission" date="2020-08" db="EMBL/GenBank/DDBJ databases">
        <title>Cohnella phylogeny.</title>
        <authorList>
            <person name="Dunlap C."/>
        </authorList>
    </citation>
    <scope>NUCLEOTIDE SEQUENCE [LARGE SCALE GENOMIC DNA]</scope>
    <source>
        <strain evidence="5 6">CBP 2801</strain>
    </source>
</reference>
<feature type="compositionally biased region" description="Low complexity" evidence="3">
    <location>
        <begin position="31"/>
        <end position="69"/>
    </location>
</feature>
<evidence type="ECO:0000256" key="1">
    <source>
        <dbReference type="ARBA" id="ARBA00007162"/>
    </source>
</evidence>
<feature type="signal peptide" evidence="4">
    <location>
        <begin position="1"/>
        <end position="24"/>
    </location>
</feature>
<evidence type="ECO:0000256" key="2">
    <source>
        <dbReference type="ARBA" id="ARBA00022729"/>
    </source>
</evidence>
<dbReference type="PANTHER" id="PTHR35841">
    <property type="entry name" value="PHOSPHONATES-BINDING PERIPLASMIC PROTEIN"/>
    <property type="match status" value="1"/>
</dbReference>
<dbReference type="RefSeq" id="WP_185132751.1">
    <property type="nucleotide sequence ID" value="NZ_JACJVO010000042.1"/>
</dbReference>
<accession>A0A7X0SS56</accession>
<dbReference type="Pfam" id="PF12974">
    <property type="entry name" value="Phosphonate-bd"/>
    <property type="match status" value="1"/>
</dbReference>
<evidence type="ECO:0000256" key="4">
    <source>
        <dbReference type="SAM" id="SignalP"/>
    </source>
</evidence>
<sequence>MKFSKKSNYSIFLLLMVLAVALTACGQKNEAASGSANNANNASNAGAASDAGTASDAASSSPASASPAAGDRKDWPKELNIGFIPGENDGKANDPKKIVAKDMSDALGIKVNVFEGEDYTAVIEAMRTKKIDVASFGPFSYIIAHERSGAEAFAVSAASEDAEFYHSLIVVPADSPAQSLADLKGKSMLFADPASTSGHLFPEMMFAKQFNLEPGKIDSYFSNVSYSGGHDKSIIAISKGQADSAGVCDSCIKRIVDEGLVKESDYRVLATSDPIPSSPLAYRNDLPADLVAAIKDFFLHYDNQDYLKGNHYFPVQDSDYQIIRDTADLLKMSPDDLLKG</sequence>
<organism evidence="5 6">
    <name type="scientific">Cohnella zeiphila</name>
    <dbReference type="NCBI Taxonomy" id="2761120"/>
    <lineage>
        <taxon>Bacteria</taxon>
        <taxon>Bacillati</taxon>
        <taxon>Bacillota</taxon>
        <taxon>Bacilli</taxon>
        <taxon>Bacillales</taxon>
        <taxon>Paenibacillaceae</taxon>
        <taxon>Cohnella</taxon>
    </lineage>
</organism>
<dbReference type="NCBIfam" id="TIGR01098">
    <property type="entry name" value="3A0109s03R"/>
    <property type="match status" value="1"/>
</dbReference>
<dbReference type="GO" id="GO:0043190">
    <property type="term" value="C:ATP-binding cassette (ABC) transporter complex"/>
    <property type="evidence" value="ECO:0007669"/>
    <property type="project" value="InterPro"/>
</dbReference>
<feature type="chain" id="PRO_5039607263" evidence="4">
    <location>
        <begin position="25"/>
        <end position="340"/>
    </location>
</feature>
<dbReference type="CDD" id="cd01071">
    <property type="entry name" value="PBP2_PhnD_like"/>
    <property type="match status" value="1"/>
</dbReference>
<keyword evidence="2 4" id="KW-0732">Signal</keyword>
<proteinExistence type="inferred from homology"/>
<evidence type="ECO:0000256" key="3">
    <source>
        <dbReference type="SAM" id="MobiDB-lite"/>
    </source>
</evidence>
<dbReference type="Proteomes" id="UP000564644">
    <property type="component" value="Unassembled WGS sequence"/>
</dbReference>
<feature type="region of interest" description="Disordered" evidence="3">
    <location>
        <begin position="31"/>
        <end position="76"/>
    </location>
</feature>
<keyword evidence="6" id="KW-1185">Reference proteome</keyword>
<evidence type="ECO:0000313" key="6">
    <source>
        <dbReference type="Proteomes" id="UP000564644"/>
    </source>
</evidence>
<gene>
    <name evidence="5" type="ORF">H7C18_29700</name>
</gene>
<name>A0A7X0SS56_9BACL</name>
<dbReference type="GO" id="GO:0055085">
    <property type="term" value="P:transmembrane transport"/>
    <property type="evidence" value="ECO:0007669"/>
    <property type="project" value="InterPro"/>
</dbReference>
<comment type="similarity">
    <text evidence="1">Belongs to the phosphate/phosphite/phosphonate binding protein family.</text>
</comment>